<dbReference type="AlphaFoldDB" id="A0A644XKP0"/>
<name>A0A644XKP0_9ZZZZ</name>
<dbReference type="GO" id="GO:0002926">
    <property type="term" value="P:tRNA wobble base 5-methoxycarbonylmethyl-2-thiouridinylation"/>
    <property type="evidence" value="ECO:0007669"/>
    <property type="project" value="TreeGrafter"/>
</dbReference>
<accession>A0A644XKP0</accession>
<dbReference type="SUPFAM" id="SSF102114">
    <property type="entry name" value="Radical SAM enzymes"/>
    <property type="match status" value="1"/>
</dbReference>
<dbReference type="PANTHER" id="PTHR11135:SF0">
    <property type="entry name" value="ELONGATOR COMPLEX PROTEIN 3"/>
    <property type="match status" value="1"/>
</dbReference>
<dbReference type="InterPro" id="IPR039661">
    <property type="entry name" value="ELP3"/>
</dbReference>
<dbReference type="EMBL" id="VSSQ01002606">
    <property type="protein sequence ID" value="MPM16411.1"/>
    <property type="molecule type" value="Genomic_DNA"/>
</dbReference>
<dbReference type="GO" id="GO:0046872">
    <property type="term" value="F:metal ion binding"/>
    <property type="evidence" value="ECO:0007669"/>
    <property type="project" value="UniProtKB-KW"/>
</dbReference>
<evidence type="ECO:0000259" key="6">
    <source>
        <dbReference type="Pfam" id="PF16199"/>
    </source>
</evidence>
<evidence type="ECO:0000313" key="7">
    <source>
        <dbReference type="EMBL" id="MPM16411.1"/>
    </source>
</evidence>
<keyword evidence="4" id="KW-0408">Iron</keyword>
<evidence type="ECO:0000256" key="1">
    <source>
        <dbReference type="ARBA" id="ARBA00022485"/>
    </source>
</evidence>
<keyword evidence="3" id="KW-0479">Metal-binding</keyword>
<keyword evidence="2" id="KW-0949">S-adenosyl-L-methionine</keyword>
<gene>
    <name evidence="7" type="ORF">SDC9_62790</name>
</gene>
<protein>
    <recommendedName>
        <fullName evidence="6">Radical SAM C-terminal extension domain-containing protein</fullName>
    </recommendedName>
</protein>
<dbReference type="InterPro" id="IPR058240">
    <property type="entry name" value="rSAM_sf"/>
</dbReference>
<keyword evidence="5" id="KW-0411">Iron-sulfur</keyword>
<keyword evidence="1" id="KW-0004">4Fe-4S</keyword>
<comment type="caution">
    <text evidence="7">The sequence shown here is derived from an EMBL/GenBank/DDBJ whole genome shotgun (WGS) entry which is preliminary data.</text>
</comment>
<dbReference type="GO" id="GO:0051539">
    <property type="term" value="F:4 iron, 4 sulfur cluster binding"/>
    <property type="evidence" value="ECO:0007669"/>
    <property type="project" value="UniProtKB-KW"/>
</dbReference>
<dbReference type="Pfam" id="PF16199">
    <property type="entry name" value="Radical_SAM_C"/>
    <property type="match status" value="1"/>
</dbReference>
<dbReference type="GO" id="GO:0005737">
    <property type="term" value="C:cytoplasm"/>
    <property type="evidence" value="ECO:0007669"/>
    <property type="project" value="TreeGrafter"/>
</dbReference>
<proteinExistence type="predicted"/>
<dbReference type="PANTHER" id="PTHR11135">
    <property type="entry name" value="HISTONE ACETYLTRANSFERASE-RELATED"/>
    <property type="match status" value="1"/>
</dbReference>
<evidence type="ECO:0000256" key="5">
    <source>
        <dbReference type="ARBA" id="ARBA00023014"/>
    </source>
</evidence>
<evidence type="ECO:0000256" key="4">
    <source>
        <dbReference type="ARBA" id="ARBA00023004"/>
    </source>
</evidence>
<reference evidence="7" key="1">
    <citation type="submission" date="2019-08" db="EMBL/GenBank/DDBJ databases">
        <authorList>
            <person name="Kucharzyk K."/>
            <person name="Murdoch R.W."/>
            <person name="Higgins S."/>
            <person name="Loffler F."/>
        </authorList>
    </citation>
    <scope>NUCLEOTIDE SEQUENCE</scope>
</reference>
<organism evidence="7">
    <name type="scientific">bioreactor metagenome</name>
    <dbReference type="NCBI Taxonomy" id="1076179"/>
    <lineage>
        <taxon>unclassified sequences</taxon>
        <taxon>metagenomes</taxon>
        <taxon>ecological metagenomes</taxon>
    </lineage>
</organism>
<feature type="domain" description="Radical SAM C-terminal extension" evidence="6">
    <location>
        <begin position="57"/>
        <end position="131"/>
    </location>
</feature>
<evidence type="ECO:0000256" key="3">
    <source>
        <dbReference type="ARBA" id="ARBA00022723"/>
    </source>
</evidence>
<sequence length="209" mass="23060">MLSACGRGHNAAQSIDAMKRVKKAGFELGGQMMTGLPESTREDELETARAICCCGADCSRIYPTVVLRGTKLYELAREGKYIPRTREESAEDAASAYRVFFDHGVNVLRVGLCANEGLSDEDCFGSFDPAVGEMCLSIIYRDEIEKKLVSSLPPRGSQIKIYVPEGDVSQAVGQNKSNRIYLTVKYGLSRIGFYENCSLTRFEAEIEVD</sequence>
<dbReference type="Gene3D" id="3.30.750.200">
    <property type="match status" value="1"/>
</dbReference>
<evidence type="ECO:0000256" key="2">
    <source>
        <dbReference type="ARBA" id="ARBA00022691"/>
    </source>
</evidence>
<dbReference type="InterPro" id="IPR032432">
    <property type="entry name" value="Radical_SAM_C"/>
</dbReference>